<comment type="similarity">
    <text evidence="2 15 16">Belongs to the glutamine synthetase family.</text>
</comment>
<comment type="catalytic activity">
    <reaction evidence="11 18">
        <text>L-glutamate + NH4(+) + ATP = L-glutamine + ADP + phosphate + H(+)</text>
        <dbReference type="Rhea" id="RHEA:16169"/>
        <dbReference type="ChEBI" id="CHEBI:15378"/>
        <dbReference type="ChEBI" id="CHEBI:28938"/>
        <dbReference type="ChEBI" id="CHEBI:29985"/>
        <dbReference type="ChEBI" id="CHEBI:30616"/>
        <dbReference type="ChEBI" id="CHEBI:43474"/>
        <dbReference type="ChEBI" id="CHEBI:58359"/>
        <dbReference type="ChEBI" id="CHEBI:456216"/>
        <dbReference type="EC" id="6.3.1.2"/>
    </reaction>
</comment>
<reference evidence="21 22" key="1">
    <citation type="journal article" date="2011" name="Appl. Environ. Microbiol.">
        <title>Methanogenic archaea isolated from Taiwan's Chelungpu fault.</title>
        <authorList>
            <person name="Wu S.Y."/>
            <person name="Lai M.C."/>
        </authorList>
    </citation>
    <scope>NUCLEOTIDE SEQUENCE [LARGE SCALE GENOMIC DNA]</scope>
    <source>
        <strain evidence="21 22">St545Mb</strain>
    </source>
</reference>
<evidence type="ECO:0000256" key="4">
    <source>
        <dbReference type="ARBA" id="ARBA00021364"/>
    </source>
</evidence>
<keyword evidence="7 14" id="KW-0479">Metal-binding</keyword>
<evidence type="ECO:0000256" key="11">
    <source>
        <dbReference type="ARBA" id="ARBA00049436"/>
    </source>
</evidence>
<dbReference type="EC" id="6.3.1.2" evidence="3 18"/>
<comment type="cofactor">
    <cofactor evidence="14">
        <name>Mg(2+)</name>
        <dbReference type="ChEBI" id="CHEBI:18420"/>
    </cofactor>
    <text evidence="14">Binds 2 Mg(2+) ions per subunit.</text>
</comment>
<evidence type="ECO:0000256" key="2">
    <source>
        <dbReference type="ARBA" id="ARBA00009897"/>
    </source>
</evidence>
<keyword evidence="22" id="KW-1185">Reference proteome</keyword>
<evidence type="ECO:0000256" key="7">
    <source>
        <dbReference type="ARBA" id="ARBA00022723"/>
    </source>
</evidence>
<dbReference type="Gene3D" id="3.30.590.10">
    <property type="entry name" value="Glutamine synthetase/guanido kinase, catalytic domain"/>
    <property type="match status" value="1"/>
</dbReference>
<feature type="binding site" evidence="14">
    <location>
        <position position="251"/>
    </location>
    <ligand>
        <name>Mg(2+)</name>
        <dbReference type="ChEBI" id="CHEBI:18420"/>
        <label>1</label>
    </ligand>
</feature>
<dbReference type="RefSeq" id="WP_256621574.1">
    <property type="nucleotide sequence ID" value="NZ_JTEO01000002.1"/>
</dbReference>
<dbReference type="GO" id="GO:0006542">
    <property type="term" value="P:glutamine biosynthetic process"/>
    <property type="evidence" value="ECO:0007669"/>
    <property type="project" value="InterPro"/>
</dbReference>
<protein>
    <recommendedName>
        <fullName evidence="4 18">Glutamine synthetase</fullName>
        <ecNumber evidence="3 18">6.3.1.2</ecNumber>
    </recommendedName>
</protein>
<evidence type="ECO:0000256" key="16">
    <source>
        <dbReference type="RuleBase" id="RU000384"/>
    </source>
</evidence>
<dbReference type="InterPro" id="IPR008146">
    <property type="entry name" value="Gln_synth_cat_dom"/>
</dbReference>
<sequence length="450" mass="50489">MVNSKSIPKPTTVEDVLKIVEERDVKFIRTQFTDILGMVKSWAIPATDLENVFKNGVMFDGSSIEGFTRIEESDMVLMPDPSTFRILPWRPKEGAVARIIGDVKRPNGKPFEGDPRFILKRAIAEADKMGYTMNVGPELEFFLFKLDADGKPTTQLTDNGGYFDFAPLDLAQDVRRAIDFALVDMGFRLEASHHEVAPSQHEINFRFGDVLSTADNVVTFKYVVKSVAYHQGYYASFMPKPLHGVNGSGMHSNQSLMTDGKNAFYDPETSDGLSQTARYYIGGLLKHVREFAAVTNSTVNSYKRLVPGYEAPIYAAWSASNRSALIRIPATRGIGTRVELRCPDPACNPYLAFASMLHAGLDGIKNKIEPPEATNVNIFKLSEEEKTRRGIESLPGSLRESLDIMKESEFMKNVLGEHTFNSFLKAKNTEWDDYKTIVHPWEIENYLSIL</sequence>
<dbReference type="InterPro" id="IPR008147">
    <property type="entry name" value="Gln_synt_N"/>
</dbReference>
<comment type="subcellular location">
    <subcellularLocation>
        <location evidence="1 17">Cytoplasm</location>
    </subcellularLocation>
</comment>
<feature type="binding site" evidence="12">
    <location>
        <position position="341"/>
    </location>
    <ligand>
        <name>L-glutamate</name>
        <dbReference type="ChEBI" id="CHEBI:29985"/>
    </ligand>
</feature>
<feature type="binding site" evidence="14">
    <location>
        <position position="202"/>
    </location>
    <ligand>
        <name>Mg(2+)</name>
        <dbReference type="ChEBI" id="CHEBI:18420"/>
        <label>1</label>
    </ligand>
</feature>
<dbReference type="PROSITE" id="PS00180">
    <property type="entry name" value="GLNA_1"/>
    <property type="match status" value="1"/>
</dbReference>
<dbReference type="GO" id="GO:0046872">
    <property type="term" value="F:metal ion binding"/>
    <property type="evidence" value="ECO:0007669"/>
    <property type="project" value="UniProtKB-KW"/>
</dbReference>
<dbReference type="FunFam" id="3.30.590.10:FF:000003">
    <property type="entry name" value="Glutamine synthetase 2"/>
    <property type="match status" value="1"/>
</dbReference>
<evidence type="ECO:0000256" key="6">
    <source>
        <dbReference type="ARBA" id="ARBA00022598"/>
    </source>
</evidence>
<feature type="binding site" evidence="13">
    <location>
        <begin position="205"/>
        <end position="207"/>
    </location>
    <ligand>
        <name>ATP</name>
        <dbReference type="ChEBI" id="CHEBI:30616"/>
    </ligand>
</feature>
<dbReference type="PANTHER" id="PTHR43785:SF12">
    <property type="entry name" value="TYPE-1 GLUTAMINE SYNTHETASE 2"/>
    <property type="match status" value="1"/>
</dbReference>
<dbReference type="InterPro" id="IPR027303">
    <property type="entry name" value="Gln_synth_gly_rich_site"/>
</dbReference>
<feature type="binding site" evidence="12">
    <location>
        <begin position="246"/>
        <end position="247"/>
    </location>
    <ligand>
        <name>L-glutamate</name>
        <dbReference type="ChEBI" id="CHEBI:29985"/>
    </ligand>
</feature>
<evidence type="ECO:0000256" key="13">
    <source>
        <dbReference type="PIRSR" id="PIRSR604809-2"/>
    </source>
</evidence>
<feature type="binding site" evidence="14">
    <location>
        <position position="195"/>
    </location>
    <ligand>
        <name>Mg(2+)</name>
        <dbReference type="ChEBI" id="CHEBI:18420"/>
        <label>1</label>
    </ligand>
</feature>
<feature type="binding site" evidence="13">
    <location>
        <position position="322"/>
    </location>
    <ligand>
        <name>ATP</name>
        <dbReference type="ChEBI" id="CHEBI:30616"/>
    </ligand>
</feature>
<gene>
    <name evidence="21" type="ORF">PV02_01345</name>
</gene>
<keyword evidence="10 14" id="KW-0460">Magnesium</keyword>
<organism evidence="21 22">
    <name type="scientific">Methanolobus chelungpuianus</name>
    <dbReference type="NCBI Taxonomy" id="502115"/>
    <lineage>
        <taxon>Archaea</taxon>
        <taxon>Methanobacteriati</taxon>
        <taxon>Methanobacteriota</taxon>
        <taxon>Stenosarchaea group</taxon>
        <taxon>Methanomicrobia</taxon>
        <taxon>Methanosarcinales</taxon>
        <taxon>Methanosarcinaceae</taxon>
        <taxon>Methanolobus</taxon>
    </lineage>
</organism>
<dbReference type="SUPFAM" id="SSF54368">
    <property type="entry name" value="Glutamine synthetase, N-terminal domain"/>
    <property type="match status" value="1"/>
</dbReference>
<evidence type="ECO:0000256" key="17">
    <source>
        <dbReference type="RuleBase" id="RU000385"/>
    </source>
</evidence>
<feature type="binding site" evidence="13">
    <location>
        <position position="190"/>
    </location>
    <ligand>
        <name>ATP</name>
        <dbReference type="ChEBI" id="CHEBI:30616"/>
    </ligand>
</feature>
<feature type="binding site" evidence="12">
    <location>
        <position position="322"/>
    </location>
    <ligand>
        <name>L-glutamate</name>
        <dbReference type="ChEBI" id="CHEBI:29985"/>
    </ligand>
</feature>
<dbReference type="InterPro" id="IPR027302">
    <property type="entry name" value="Gln_synth_N_conserv_site"/>
</dbReference>
<dbReference type="GO" id="GO:0005737">
    <property type="term" value="C:cytoplasm"/>
    <property type="evidence" value="ECO:0007669"/>
    <property type="project" value="UniProtKB-SubCell"/>
</dbReference>
<evidence type="ECO:0000256" key="8">
    <source>
        <dbReference type="ARBA" id="ARBA00022741"/>
    </source>
</evidence>
<evidence type="ECO:0000256" key="3">
    <source>
        <dbReference type="ARBA" id="ARBA00012937"/>
    </source>
</evidence>
<evidence type="ECO:0000256" key="9">
    <source>
        <dbReference type="ARBA" id="ARBA00022840"/>
    </source>
</evidence>
<dbReference type="GO" id="GO:0004356">
    <property type="term" value="F:glutamine synthetase activity"/>
    <property type="evidence" value="ECO:0007669"/>
    <property type="project" value="UniProtKB-EC"/>
</dbReference>
<keyword evidence="9 13" id="KW-0067">ATP-binding</keyword>
<dbReference type="AlphaFoldDB" id="A0AAE3KW03"/>
<dbReference type="PROSITE" id="PS51987">
    <property type="entry name" value="GS_CATALYTIC"/>
    <property type="match status" value="1"/>
</dbReference>
<evidence type="ECO:0000256" key="18">
    <source>
        <dbReference type="RuleBase" id="RU004356"/>
    </source>
</evidence>
<dbReference type="PROSITE" id="PS00181">
    <property type="entry name" value="GLNA_ATP"/>
    <property type="match status" value="1"/>
</dbReference>
<dbReference type="InterPro" id="IPR004809">
    <property type="entry name" value="Gln_synth_I"/>
</dbReference>
<evidence type="ECO:0000256" key="10">
    <source>
        <dbReference type="ARBA" id="ARBA00022842"/>
    </source>
</evidence>
<dbReference type="SUPFAM" id="SSF55931">
    <property type="entry name" value="Glutamine synthetase/guanido kinase"/>
    <property type="match status" value="1"/>
</dbReference>
<evidence type="ECO:0000256" key="12">
    <source>
        <dbReference type="PIRSR" id="PIRSR604809-1"/>
    </source>
</evidence>
<dbReference type="FunFam" id="3.10.20.70:FF:000005">
    <property type="entry name" value="Glutamine synthetase"/>
    <property type="match status" value="1"/>
</dbReference>
<evidence type="ECO:0000313" key="21">
    <source>
        <dbReference type="EMBL" id="MCQ6961867.1"/>
    </source>
</evidence>
<evidence type="ECO:0000256" key="15">
    <source>
        <dbReference type="PROSITE-ProRule" id="PRU01330"/>
    </source>
</evidence>
<feature type="binding site" evidence="12">
    <location>
        <position position="310"/>
    </location>
    <ligand>
        <name>L-glutamate</name>
        <dbReference type="ChEBI" id="CHEBI:29985"/>
    </ligand>
</feature>
<feature type="binding site" evidence="14">
    <location>
        <position position="339"/>
    </location>
    <ligand>
        <name>Mg(2+)</name>
        <dbReference type="ChEBI" id="CHEBI:18420"/>
        <label>1</label>
    </ligand>
</feature>
<dbReference type="Pfam" id="PF00120">
    <property type="entry name" value="Gln-synt_C"/>
    <property type="match status" value="1"/>
</dbReference>
<comment type="caution">
    <text evidence="21">The sequence shown here is derived from an EMBL/GenBank/DDBJ whole genome shotgun (WGS) entry which is preliminary data.</text>
</comment>
<dbReference type="SMART" id="SM01230">
    <property type="entry name" value="Gln-synt_C"/>
    <property type="match status" value="1"/>
</dbReference>
<dbReference type="Gene3D" id="3.10.20.70">
    <property type="entry name" value="Glutamine synthetase, N-terminal domain"/>
    <property type="match status" value="1"/>
</dbReference>
<feature type="binding site" evidence="14">
    <location>
        <position position="138"/>
    </location>
    <ligand>
        <name>Mg(2+)</name>
        <dbReference type="ChEBI" id="CHEBI:18420"/>
        <label>1</label>
    </ligand>
</feature>
<keyword evidence="6 18" id="KW-0436">Ligase</keyword>
<feature type="domain" description="GS catalytic" evidence="20">
    <location>
        <begin position="115"/>
        <end position="450"/>
    </location>
</feature>
<evidence type="ECO:0000313" key="22">
    <source>
        <dbReference type="Proteomes" id="UP001206983"/>
    </source>
</evidence>
<accession>A0AAE3KW03</accession>
<feature type="domain" description="GS beta-grasp" evidence="19">
    <location>
        <begin position="23"/>
        <end position="108"/>
    </location>
</feature>
<keyword evidence="8 13" id="KW-0547">Nucleotide-binding</keyword>
<dbReference type="Pfam" id="PF03951">
    <property type="entry name" value="Gln-synt_N"/>
    <property type="match status" value="1"/>
</dbReference>
<dbReference type="GO" id="GO:0005524">
    <property type="term" value="F:ATP binding"/>
    <property type="evidence" value="ECO:0007669"/>
    <property type="project" value="UniProtKB-KW"/>
</dbReference>
<evidence type="ECO:0000256" key="5">
    <source>
        <dbReference type="ARBA" id="ARBA00022490"/>
    </source>
</evidence>
<evidence type="ECO:0000256" key="1">
    <source>
        <dbReference type="ARBA" id="ARBA00004496"/>
    </source>
</evidence>
<evidence type="ECO:0000259" key="20">
    <source>
        <dbReference type="PROSITE" id="PS51987"/>
    </source>
</evidence>
<dbReference type="NCBIfam" id="TIGR00653">
    <property type="entry name" value="GlnA"/>
    <property type="match status" value="1"/>
</dbReference>
<name>A0AAE3KW03_9EURY</name>
<proteinExistence type="inferred from homology"/>
<dbReference type="PANTHER" id="PTHR43785">
    <property type="entry name" value="GAMMA-GLUTAMYLPUTRESCINE SYNTHETASE"/>
    <property type="match status" value="1"/>
</dbReference>
<evidence type="ECO:0000256" key="14">
    <source>
        <dbReference type="PIRSR" id="PIRSR604809-3"/>
    </source>
</evidence>
<feature type="binding site" evidence="12">
    <location>
        <position position="304"/>
    </location>
    <ligand>
        <name>L-glutamate</name>
        <dbReference type="ChEBI" id="CHEBI:29985"/>
    </ligand>
</feature>
<dbReference type="InterPro" id="IPR014746">
    <property type="entry name" value="Gln_synth/guanido_kin_cat_dom"/>
</dbReference>
<dbReference type="PROSITE" id="PS51986">
    <property type="entry name" value="GS_BETA_GRASP"/>
    <property type="match status" value="1"/>
</dbReference>
<dbReference type="Proteomes" id="UP001206983">
    <property type="component" value="Unassembled WGS sequence"/>
</dbReference>
<feature type="binding site" evidence="14">
    <location>
        <position position="140"/>
    </location>
    <ligand>
        <name>Mg(2+)</name>
        <dbReference type="ChEBI" id="CHEBI:18420"/>
        <label>1</label>
    </ligand>
</feature>
<dbReference type="EMBL" id="JTEO01000002">
    <property type="protein sequence ID" value="MCQ6961867.1"/>
    <property type="molecule type" value="Genomic_DNA"/>
</dbReference>
<keyword evidence="5 17" id="KW-0963">Cytoplasm</keyword>
<dbReference type="InterPro" id="IPR036651">
    <property type="entry name" value="Gln_synt_N_sf"/>
</dbReference>
<evidence type="ECO:0000259" key="19">
    <source>
        <dbReference type="PROSITE" id="PS51986"/>
    </source>
</evidence>